<dbReference type="CDD" id="cd06225">
    <property type="entry name" value="HAMP"/>
    <property type="match status" value="1"/>
</dbReference>
<dbReference type="GO" id="GO:0000155">
    <property type="term" value="F:phosphorelay sensor kinase activity"/>
    <property type="evidence" value="ECO:0007669"/>
    <property type="project" value="InterPro"/>
</dbReference>
<dbReference type="PANTHER" id="PTHR24421:SF10">
    <property type="entry name" value="NITRATE_NITRITE SENSOR PROTEIN NARQ"/>
    <property type="match status" value="1"/>
</dbReference>
<dbReference type="InterPro" id="IPR036890">
    <property type="entry name" value="HATPase_C_sf"/>
</dbReference>
<dbReference type="InterPro" id="IPR050482">
    <property type="entry name" value="Sensor_HK_TwoCompSys"/>
</dbReference>
<dbReference type="Pfam" id="PF07730">
    <property type="entry name" value="HisKA_3"/>
    <property type="match status" value="1"/>
</dbReference>
<feature type="coiled-coil region" evidence="13">
    <location>
        <begin position="280"/>
        <end position="321"/>
    </location>
</feature>
<feature type="domain" description="Histidine kinase" evidence="16">
    <location>
        <begin position="486"/>
        <end position="681"/>
    </location>
</feature>
<evidence type="ECO:0000256" key="3">
    <source>
        <dbReference type="ARBA" id="ARBA00012438"/>
    </source>
</evidence>
<keyword evidence="4" id="KW-0597">Phosphoprotein</keyword>
<dbReference type="SUPFAM" id="SSF55874">
    <property type="entry name" value="ATPase domain of HSP90 chaperone/DNA topoisomerase II/histidine kinase"/>
    <property type="match status" value="1"/>
</dbReference>
<dbReference type="PROSITE" id="PS50885">
    <property type="entry name" value="HAMP"/>
    <property type="match status" value="1"/>
</dbReference>
<evidence type="ECO:0000256" key="4">
    <source>
        <dbReference type="ARBA" id="ARBA00022553"/>
    </source>
</evidence>
<keyword evidence="13" id="KW-0175">Coiled coil</keyword>
<accession>A0A375IR45</accession>
<keyword evidence="7" id="KW-0547">Nucleotide-binding</keyword>
<dbReference type="Pfam" id="PF00672">
    <property type="entry name" value="HAMP"/>
    <property type="match status" value="1"/>
</dbReference>
<protein>
    <recommendedName>
        <fullName evidence="3">histidine kinase</fullName>
        <ecNumber evidence="3">2.7.13.3</ecNumber>
    </recommendedName>
</protein>
<dbReference type="InterPro" id="IPR011712">
    <property type="entry name" value="Sig_transdc_His_kin_sub3_dim/P"/>
</dbReference>
<dbReference type="Gene3D" id="1.20.120.960">
    <property type="entry name" value="Histidine kinase NarX, sensor domain"/>
    <property type="match status" value="1"/>
</dbReference>
<feature type="domain" description="HAMP" evidence="17">
    <location>
        <begin position="236"/>
        <end position="288"/>
    </location>
</feature>
<dbReference type="PROSITE" id="PS50109">
    <property type="entry name" value="HIS_KIN"/>
    <property type="match status" value="1"/>
</dbReference>
<dbReference type="InterPro" id="IPR029016">
    <property type="entry name" value="GAF-like_dom_sf"/>
</dbReference>
<evidence type="ECO:0000256" key="7">
    <source>
        <dbReference type="ARBA" id="ARBA00022741"/>
    </source>
</evidence>
<dbReference type="GO" id="GO:0016020">
    <property type="term" value="C:membrane"/>
    <property type="evidence" value="ECO:0007669"/>
    <property type="project" value="UniProtKB-SubCell"/>
</dbReference>
<evidence type="ECO:0000256" key="10">
    <source>
        <dbReference type="ARBA" id="ARBA00022989"/>
    </source>
</evidence>
<evidence type="ECO:0000256" key="13">
    <source>
        <dbReference type="SAM" id="Coils"/>
    </source>
</evidence>
<dbReference type="Proteomes" id="UP000255505">
    <property type="component" value="Plasmid II"/>
</dbReference>
<feature type="transmembrane region" description="Helical" evidence="15">
    <location>
        <begin position="218"/>
        <end position="243"/>
    </location>
</feature>
<evidence type="ECO:0000259" key="16">
    <source>
        <dbReference type="PROSITE" id="PS50109"/>
    </source>
</evidence>
<proteinExistence type="predicted"/>
<evidence type="ECO:0000256" key="15">
    <source>
        <dbReference type="SAM" id="Phobius"/>
    </source>
</evidence>
<keyword evidence="6 15" id="KW-0812">Transmembrane</keyword>
<dbReference type="EC" id="2.7.13.3" evidence="3"/>
<evidence type="ECO:0000256" key="11">
    <source>
        <dbReference type="ARBA" id="ARBA00023012"/>
    </source>
</evidence>
<dbReference type="AlphaFoldDB" id="A0A375IR45"/>
<dbReference type="SMART" id="SM00065">
    <property type="entry name" value="GAF"/>
    <property type="match status" value="1"/>
</dbReference>
<evidence type="ECO:0000256" key="8">
    <source>
        <dbReference type="ARBA" id="ARBA00022777"/>
    </source>
</evidence>
<dbReference type="Gene3D" id="3.30.565.10">
    <property type="entry name" value="Histidine kinase-like ATPase, C-terminal domain"/>
    <property type="match status" value="1"/>
</dbReference>
<evidence type="ECO:0000259" key="17">
    <source>
        <dbReference type="PROSITE" id="PS50885"/>
    </source>
</evidence>
<keyword evidence="8 18" id="KW-0418">Kinase</keyword>
<dbReference type="CDD" id="cd16917">
    <property type="entry name" value="HATPase_UhpB-NarQ-NarX-like"/>
    <property type="match status" value="1"/>
</dbReference>
<evidence type="ECO:0000256" key="12">
    <source>
        <dbReference type="ARBA" id="ARBA00023136"/>
    </source>
</evidence>
<dbReference type="EMBL" id="LT991977">
    <property type="protein sequence ID" value="SPK76628.1"/>
    <property type="molecule type" value="Genomic_DNA"/>
</dbReference>
<dbReference type="GO" id="GO:0005524">
    <property type="term" value="F:ATP binding"/>
    <property type="evidence" value="ECO:0007669"/>
    <property type="project" value="UniProtKB-KW"/>
</dbReference>
<reference evidence="18 19" key="1">
    <citation type="submission" date="2018-01" db="EMBL/GenBank/DDBJ databases">
        <authorList>
            <person name="Gaut B.S."/>
            <person name="Morton B.R."/>
            <person name="Clegg M.T."/>
            <person name="Duvall M.R."/>
        </authorList>
    </citation>
    <scope>NUCLEOTIDE SEQUENCE [LARGE SCALE GENOMIC DNA]</scope>
    <source>
        <strain evidence="18">Cupriavidus taiwanensis LMG 19425</strain>
        <plasmid evidence="19">Plasmid ii</plasmid>
    </source>
</reference>
<keyword evidence="12 15" id="KW-0472">Membrane</keyword>
<dbReference type="InterPro" id="IPR042295">
    <property type="entry name" value="NarX-like_N_sf"/>
</dbReference>
<dbReference type="SUPFAM" id="SSF158472">
    <property type="entry name" value="HAMP domain-like"/>
    <property type="match status" value="1"/>
</dbReference>
<sequence length="708" mass="76436">MPSGENRCQFLRDSVAIAAGSLDKRTTAPLVAPDTAMSDTDPTAAPATAASALPALRHRLSTRIISLSLAVLLVVLGMISGTLWLSWKLEGAGAAINDAGSLRMRANRVAIELALAHAGRANDLAAQALALDTTLALLKKGDAARPLFLPDEPAIHAQLAHVTHDWQQRLRPLAGADAAPAAYIAALPGFVAQADRLVGMIEHDSARKTDLLRLSQTALALMACIGTVAVIYLLYLWIILPVLRLQDGLRRMAAREFSLRLPVESRDEFGTLSEGFNRMAGELQGLYQDLEARVAQKTAELERHNRDLETLYEMAAFLNQAADAEAMAQGFLARVMRQFDADGGSVRVLDSRHGRMHLLAAAGLPAALAEADSCASANGCHCGDATREAVIAIVDLRGTARAGAADETPCGRDGFQSLAAFRIESQRGATGMFALHFRAPRRLPPSDRQLLQTLAQHLGTALEHLRLSATARQLAVVEERNLVAQGLHDSIAQGLNYLNLQVQLLDDAVARDDLSETRELVPMLRHGVEESYQDVRELLNNFRSRLGTGELRPAVEETVERFRRQCRTEATLAIDERGGAWPLSPEQQLQVLFILQEALSNVRKHAMAAHVAVALSHGRDFRLVVQDDGEGFDPDELATRADAHIGLSIMRERAARLGARLQVQASPGSGVRIELVLPAGSQGAARHERSANPITSLSGLTLPSETQP</sequence>
<evidence type="ECO:0000256" key="9">
    <source>
        <dbReference type="ARBA" id="ARBA00022840"/>
    </source>
</evidence>
<evidence type="ECO:0000313" key="18">
    <source>
        <dbReference type="EMBL" id="SPK76628.1"/>
    </source>
</evidence>
<evidence type="ECO:0000313" key="19">
    <source>
        <dbReference type="Proteomes" id="UP000255505"/>
    </source>
</evidence>
<comment type="subcellular location">
    <subcellularLocation>
        <location evidence="2">Membrane</location>
        <topology evidence="2">Multi-pass membrane protein</topology>
    </subcellularLocation>
</comment>
<dbReference type="InterPro" id="IPR003594">
    <property type="entry name" value="HATPase_dom"/>
</dbReference>
<dbReference type="Pfam" id="PF02518">
    <property type="entry name" value="HATPase_c"/>
    <property type="match status" value="1"/>
</dbReference>
<dbReference type="InterPro" id="IPR005467">
    <property type="entry name" value="His_kinase_dom"/>
</dbReference>
<dbReference type="Gene3D" id="3.30.450.40">
    <property type="match status" value="1"/>
</dbReference>
<keyword evidence="18" id="KW-0614">Plasmid</keyword>
<geneLocation type="plasmid" evidence="18">
    <name>II</name>
</geneLocation>
<feature type="compositionally biased region" description="Polar residues" evidence="14">
    <location>
        <begin position="692"/>
        <end position="708"/>
    </location>
</feature>
<dbReference type="InterPro" id="IPR003660">
    <property type="entry name" value="HAMP_dom"/>
</dbReference>
<evidence type="ECO:0000256" key="5">
    <source>
        <dbReference type="ARBA" id="ARBA00022679"/>
    </source>
</evidence>
<dbReference type="PANTHER" id="PTHR24421">
    <property type="entry name" value="NITRATE/NITRITE SENSOR PROTEIN NARX-RELATED"/>
    <property type="match status" value="1"/>
</dbReference>
<dbReference type="InterPro" id="IPR029095">
    <property type="entry name" value="NarX-like_N"/>
</dbReference>
<feature type="region of interest" description="Disordered" evidence="14">
    <location>
        <begin position="684"/>
        <end position="708"/>
    </location>
</feature>
<keyword evidence="10 15" id="KW-1133">Transmembrane helix</keyword>
<keyword evidence="9" id="KW-0067">ATP-binding</keyword>
<evidence type="ECO:0000256" key="14">
    <source>
        <dbReference type="SAM" id="MobiDB-lite"/>
    </source>
</evidence>
<dbReference type="Pfam" id="PF13675">
    <property type="entry name" value="PilJ"/>
    <property type="match status" value="1"/>
</dbReference>
<organism evidence="18 19">
    <name type="scientific">Cupriavidus taiwanensis</name>
    <dbReference type="NCBI Taxonomy" id="164546"/>
    <lineage>
        <taxon>Bacteria</taxon>
        <taxon>Pseudomonadati</taxon>
        <taxon>Pseudomonadota</taxon>
        <taxon>Betaproteobacteria</taxon>
        <taxon>Burkholderiales</taxon>
        <taxon>Burkholderiaceae</taxon>
        <taxon>Cupriavidus</taxon>
    </lineage>
</organism>
<feature type="transmembrane region" description="Helical" evidence="15">
    <location>
        <begin position="64"/>
        <end position="87"/>
    </location>
</feature>
<evidence type="ECO:0000256" key="1">
    <source>
        <dbReference type="ARBA" id="ARBA00000085"/>
    </source>
</evidence>
<dbReference type="SUPFAM" id="SSF55781">
    <property type="entry name" value="GAF domain-like"/>
    <property type="match status" value="1"/>
</dbReference>
<dbReference type="Gene3D" id="6.10.340.10">
    <property type="match status" value="1"/>
</dbReference>
<evidence type="ECO:0000256" key="2">
    <source>
        <dbReference type="ARBA" id="ARBA00004141"/>
    </source>
</evidence>
<dbReference type="GO" id="GO:0046983">
    <property type="term" value="F:protein dimerization activity"/>
    <property type="evidence" value="ECO:0007669"/>
    <property type="project" value="InterPro"/>
</dbReference>
<dbReference type="Gene3D" id="1.20.5.1930">
    <property type="match status" value="1"/>
</dbReference>
<dbReference type="InterPro" id="IPR003018">
    <property type="entry name" value="GAF"/>
</dbReference>
<evidence type="ECO:0000256" key="6">
    <source>
        <dbReference type="ARBA" id="ARBA00022692"/>
    </source>
</evidence>
<name>A0A375IR45_9BURK</name>
<dbReference type="SMART" id="SM00387">
    <property type="entry name" value="HATPase_c"/>
    <property type="match status" value="1"/>
</dbReference>
<dbReference type="SMART" id="SM00304">
    <property type="entry name" value="HAMP"/>
    <property type="match status" value="1"/>
</dbReference>
<keyword evidence="11" id="KW-0902">Two-component regulatory system</keyword>
<dbReference type="Pfam" id="PF13185">
    <property type="entry name" value="GAF_2"/>
    <property type="match status" value="1"/>
</dbReference>
<comment type="catalytic activity">
    <reaction evidence="1">
        <text>ATP + protein L-histidine = ADP + protein N-phospho-L-histidine.</text>
        <dbReference type="EC" id="2.7.13.3"/>
    </reaction>
</comment>
<gene>
    <name evidence="18" type="primary">narX</name>
    <name evidence="18" type="ORF">CT19425_MP80257</name>
</gene>
<keyword evidence="5" id="KW-0808">Transferase</keyword>